<gene>
    <name evidence="1" type="ORF">AB870_11545</name>
</gene>
<dbReference type="Proteomes" id="UP000035651">
    <property type="component" value="Chromosome"/>
</dbReference>
<name>A0A0H3WSK8_9BURK</name>
<protein>
    <submittedName>
        <fullName evidence="1">Uncharacterized protein</fullName>
    </submittedName>
</protein>
<keyword evidence="2" id="KW-1185">Reference proteome</keyword>
<accession>A0A0H3WSK8</accession>
<reference evidence="1" key="1">
    <citation type="submission" date="2016-06" db="EMBL/GenBank/DDBJ databases">
        <title>Complete Genome Sequence of Pandoraea faecigallinarum DSM-23572.</title>
        <authorList>
            <person name="Yong D."/>
            <person name="Ee R."/>
            <person name="Lim Y.-L."/>
            <person name="Yin W.-F."/>
            <person name="Chan K.-G."/>
        </authorList>
    </citation>
    <scope>NUCLEOTIDE SEQUENCE</scope>
    <source>
        <strain evidence="1">DSM 23572</strain>
    </source>
</reference>
<dbReference type="AlphaFoldDB" id="A0A0H3WSK8"/>
<sequence length="210" mass="23193">MPAATAMQRPRVECGVQGAVARHTVRCHGDACMLLPLIPEPGLVLPSDMDEASRASATPDIAQDLAGVVNFAEPPSVVPFSLVPPHPDTAFRFQSDFLGICEDLSADIVTEWAKAVQGGGRTPQWQAFVVRWQAKMSGKHRRYALFHLLVHYFGRLDPRLRLLALECLLTDGPEGHAAVQRNWKRIGLGKFARTQWPSVQRALREAGLLR</sequence>
<evidence type="ECO:0000313" key="2">
    <source>
        <dbReference type="Proteomes" id="UP000035651"/>
    </source>
</evidence>
<dbReference type="EMBL" id="CP011807">
    <property type="protein sequence ID" value="AKM30605.1"/>
    <property type="molecule type" value="Genomic_DNA"/>
</dbReference>
<dbReference type="KEGG" id="pfg:AB870_11545"/>
<dbReference type="PATRIC" id="fig|656179.3.peg.2454"/>
<organism evidence="1 2">
    <name type="scientific">Pandoraea faecigallinarum</name>
    <dbReference type="NCBI Taxonomy" id="656179"/>
    <lineage>
        <taxon>Bacteria</taxon>
        <taxon>Pseudomonadati</taxon>
        <taxon>Pseudomonadota</taxon>
        <taxon>Betaproteobacteria</taxon>
        <taxon>Burkholderiales</taxon>
        <taxon>Burkholderiaceae</taxon>
        <taxon>Pandoraea</taxon>
    </lineage>
</organism>
<proteinExistence type="predicted"/>
<evidence type="ECO:0000313" key="1">
    <source>
        <dbReference type="EMBL" id="AKM30605.1"/>
    </source>
</evidence>